<feature type="region of interest" description="Disordered" evidence="1">
    <location>
        <begin position="256"/>
        <end position="285"/>
    </location>
</feature>
<comment type="caution">
    <text evidence="2">The sequence shown here is derived from an EMBL/GenBank/DDBJ whole genome shotgun (WGS) entry which is preliminary data.</text>
</comment>
<dbReference type="Proteomes" id="UP000521872">
    <property type="component" value="Unassembled WGS sequence"/>
</dbReference>
<gene>
    <name evidence="2" type="ORF">D9613_004151</name>
</gene>
<accession>A0A8H4QJE0</accession>
<reference evidence="2 3" key="1">
    <citation type="submission" date="2019-12" db="EMBL/GenBank/DDBJ databases">
        <authorList>
            <person name="Floudas D."/>
            <person name="Bentzer J."/>
            <person name="Ahren D."/>
            <person name="Johansson T."/>
            <person name="Persson P."/>
            <person name="Tunlid A."/>
        </authorList>
    </citation>
    <scope>NUCLEOTIDE SEQUENCE [LARGE SCALE GENOMIC DNA]</scope>
    <source>
        <strain evidence="2 3">CBS 102.39</strain>
    </source>
</reference>
<dbReference type="EMBL" id="JAACJL010000057">
    <property type="protein sequence ID" value="KAF4611437.1"/>
    <property type="molecule type" value="Genomic_DNA"/>
</dbReference>
<feature type="region of interest" description="Disordered" evidence="1">
    <location>
        <begin position="176"/>
        <end position="236"/>
    </location>
</feature>
<evidence type="ECO:0000313" key="3">
    <source>
        <dbReference type="Proteomes" id="UP000521872"/>
    </source>
</evidence>
<protein>
    <submittedName>
        <fullName evidence="2">Uncharacterized protein</fullName>
    </submittedName>
</protein>
<proteinExistence type="predicted"/>
<feature type="compositionally biased region" description="Low complexity" evidence="1">
    <location>
        <begin position="270"/>
        <end position="282"/>
    </location>
</feature>
<organism evidence="2 3">
    <name type="scientific">Agrocybe pediades</name>
    <dbReference type="NCBI Taxonomy" id="84607"/>
    <lineage>
        <taxon>Eukaryota</taxon>
        <taxon>Fungi</taxon>
        <taxon>Dikarya</taxon>
        <taxon>Basidiomycota</taxon>
        <taxon>Agaricomycotina</taxon>
        <taxon>Agaricomycetes</taxon>
        <taxon>Agaricomycetidae</taxon>
        <taxon>Agaricales</taxon>
        <taxon>Agaricineae</taxon>
        <taxon>Strophariaceae</taxon>
        <taxon>Agrocybe</taxon>
    </lineage>
</organism>
<keyword evidence="3" id="KW-1185">Reference proteome</keyword>
<name>A0A8H4QJE0_9AGAR</name>
<sequence length="326" mass="35861">MAASLHYPNAYSGWTTYERSGSAQLEYPYHSAEHYTSSEARSSSTMTQNQYSPSQLGFSTDVPELFYDHTWPSPTSASSSNIIATPPMDSQLATWQNVGMESLPEAPHFPSSQWQEPVSVPQIDANLDWKQLNPHKVTKQTSIPLLFTPLANFDANTQSFSPSFSFAQSQPLLNPETDSKFRFSPPEVAFSSVPTDVSPPKPSPGSSTVRKQRRTRSPVSQIHHPAQVKIHQPRPSRQIPIISLSKLAAACDDISIHSGPKKSRADVRRNSNTRSSLSSTSLANVTHPSNNLCSLPMQHYPQVPAVHMGMFNSPAKSNACHCGCMQ</sequence>
<evidence type="ECO:0000313" key="2">
    <source>
        <dbReference type="EMBL" id="KAF4611437.1"/>
    </source>
</evidence>
<dbReference type="AlphaFoldDB" id="A0A8H4QJE0"/>
<evidence type="ECO:0000256" key="1">
    <source>
        <dbReference type="SAM" id="MobiDB-lite"/>
    </source>
</evidence>